<feature type="transmembrane region" description="Helical" evidence="1">
    <location>
        <begin position="138"/>
        <end position="156"/>
    </location>
</feature>
<reference evidence="2" key="1">
    <citation type="journal article" date="2015" name="MicrobiologyOpen">
        <title>Alternative modes of biofilm formation by plant-associated Bacillus cereus.</title>
        <authorList>
            <person name="Gao T."/>
            <person name="Foulston L."/>
            <person name="Chai Y."/>
            <person name="Wang Q."/>
            <person name="Losick R."/>
        </authorList>
    </citation>
    <scope>NUCLEOTIDE SEQUENCE</scope>
    <source>
        <strain evidence="2">905</strain>
    </source>
</reference>
<keyword evidence="1" id="KW-0472">Membrane</keyword>
<name>A0A0E3X1V2_BACCE</name>
<evidence type="ECO:0008006" key="3">
    <source>
        <dbReference type="Google" id="ProtNLM"/>
    </source>
</evidence>
<feature type="transmembrane region" description="Helical" evidence="1">
    <location>
        <begin position="379"/>
        <end position="401"/>
    </location>
</feature>
<feature type="transmembrane region" description="Helical" evidence="1">
    <location>
        <begin position="16"/>
        <end position="34"/>
    </location>
</feature>
<organism evidence="2">
    <name type="scientific">Bacillus cereus</name>
    <dbReference type="NCBI Taxonomy" id="1396"/>
    <lineage>
        <taxon>Bacteria</taxon>
        <taxon>Bacillati</taxon>
        <taxon>Bacillota</taxon>
        <taxon>Bacilli</taxon>
        <taxon>Bacillales</taxon>
        <taxon>Bacillaceae</taxon>
        <taxon>Bacillus</taxon>
        <taxon>Bacillus cereus group</taxon>
    </lineage>
</organism>
<feature type="transmembrane region" description="Helical" evidence="1">
    <location>
        <begin position="241"/>
        <end position="257"/>
    </location>
</feature>
<feature type="transmembrane region" description="Helical" evidence="1">
    <location>
        <begin position="218"/>
        <end position="235"/>
    </location>
</feature>
<proteinExistence type="predicted"/>
<keyword evidence="1" id="KW-0812">Transmembrane</keyword>
<feature type="transmembrane region" description="Helical" evidence="1">
    <location>
        <begin position="413"/>
        <end position="432"/>
    </location>
</feature>
<accession>A0A0E3X1V2</accession>
<feature type="transmembrane region" description="Helical" evidence="1">
    <location>
        <begin position="186"/>
        <end position="206"/>
    </location>
</feature>
<protein>
    <recommendedName>
        <fullName evidence="3">Oligosaccharide repeat unit polymerase</fullName>
    </recommendedName>
</protein>
<feature type="transmembrane region" description="Helical" evidence="1">
    <location>
        <begin position="438"/>
        <end position="460"/>
    </location>
</feature>
<keyword evidence="1" id="KW-1133">Transmembrane helix</keyword>
<dbReference type="EMBL" id="KP076272">
    <property type="protein sequence ID" value="AKB91179.1"/>
    <property type="molecule type" value="Genomic_DNA"/>
</dbReference>
<evidence type="ECO:0000256" key="1">
    <source>
        <dbReference type="SAM" id="Phobius"/>
    </source>
</evidence>
<feature type="transmembrane region" description="Helical" evidence="1">
    <location>
        <begin position="269"/>
        <end position="288"/>
    </location>
</feature>
<feature type="transmembrane region" description="Helical" evidence="1">
    <location>
        <begin position="46"/>
        <end position="69"/>
    </location>
</feature>
<dbReference type="AlphaFoldDB" id="A0A0E3X1V2"/>
<evidence type="ECO:0000313" key="2">
    <source>
        <dbReference type="EMBL" id="AKB91179.1"/>
    </source>
</evidence>
<feature type="transmembrane region" description="Helical" evidence="1">
    <location>
        <begin position="89"/>
        <end position="117"/>
    </location>
</feature>
<sequence length="466" mass="53591">MEHCSFIERSNNIMELTIAVLGGLSFTFIIYLVVHFRLLRNRELKMLDWFLLSMATFNGIGFSFVLWATNEGRNSAFNLIEFINNYDSSLIIMYILLSAVFVTCTVFGWYLTIGFYNNNKRQKKVYCSSDGQLVLKKINLVSWLMLIFAVVTYWLYTKVYGGFIAYLDYANFIRSGVFNLQNPYSFLQRFGSLSFFSSFIFFALLIDKENKKILNRKLVYMGLLCSVCFSLYVLYSWVGRVSIVVYISTFFLGYILYLNKSIFSFVRKIIIFSFITLCLLVLTDSILGRTGDNKGIVEFFTGELSFPIATFYSVSMLSHYRWFIDIIVAPLYLLPSRIWSGFFDIETASSFNTFLISGARKGESDVLGEIPVDIMSFSFMQGNILGVVIVGFMWGSALYILQRLISKIPVKSIRSILYANIIINIAIMSTLYGDPQHIIVRNFHMIVGFIILSLCLKFSFNNKKIV</sequence>